<dbReference type="InterPro" id="IPR001466">
    <property type="entry name" value="Beta-lactam-related"/>
</dbReference>
<sequence>MTILDHKSIDELLKDGVASGSVPGVVAVVVSRDGLLYEGAAGRRSVEDPGPVTPHTMFRNASMTKALASVGVLQLVEQGRLQLEQPVASILPDFADLQVLDGFDDDQPRLRPPATQATIGQLLNHTAGHGYWFNSEDLLRYHAVTGTPNVLSGAKAGIHTPLLFDPGTGWQYGVNTDWLGQALEAVSGQGLDAYLAEHLFEPLGMDDTTFSPSEEQRARLMPVHARKADGTLVLSGFELPASPEILLAGTSSYGTATDYGRFMSMLLAGGSVGGARILRSETVNLAFTDCLGGLPLPEVMKSFVPEMFNDVPSLPVWRGWGLGFHLVQEDLEGMRRAGSGNWAGMFNTYFWVDRRSGLGAALFTQVLPFFDQQVVELLVGFEQAVYANAH</sequence>
<dbReference type="PANTHER" id="PTHR43283:SF3">
    <property type="entry name" value="BETA-LACTAMASE FAMILY PROTEIN (AFU_ORTHOLOGUE AFUA_5G07500)"/>
    <property type="match status" value="1"/>
</dbReference>
<keyword evidence="2" id="KW-0378">Hydrolase</keyword>
<dbReference type="PANTHER" id="PTHR43283">
    <property type="entry name" value="BETA-LACTAMASE-RELATED"/>
    <property type="match status" value="1"/>
</dbReference>
<dbReference type="SUPFAM" id="SSF56601">
    <property type="entry name" value="beta-lactamase/transpeptidase-like"/>
    <property type="match status" value="1"/>
</dbReference>
<accession>A0ABU2NET8</accession>
<proteinExistence type="predicted"/>
<reference evidence="3" key="1">
    <citation type="submission" date="2023-07" db="EMBL/GenBank/DDBJ databases">
        <title>30 novel species of actinomycetes from the DSMZ collection.</title>
        <authorList>
            <person name="Nouioui I."/>
        </authorList>
    </citation>
    <scope>NUCLEOTIDE SEQUENCE [LARGE SCALE GENOMIC DNA]</scope>
    <source>
        <strain evidence="3">DSM 45834</strain>
    </source>
</reference>
<organism evidence="2 3">
    <name type="scientific">Pseudonocardia charpentierae</name>
    <dbReference type="NCBI Taxonomy" id="3075545"/>
    <lineage>
        <taxon>Bacteria</taxon>
        <taxon>Bacillati</taxon>
        <taxon>Actinomycetota</taxon>
        <taxon>Actinomycetes</taxon>
        <taxon>Pseudonocardiales</taxon>
        <taxon>Pseudonocardiaceae</taxon>
        <taxon>Pseudonocardia</taxon>
    </lineage>
</organism>
<gene>
    <name evidence="2" type="ORF">RM445_23335</name>
</gene>
<name>A0ABU2NET8_9PSEU</name>
<dbReference type="EC" id="3.1.1.103" evidence="2"/>
<dbReference type="InterPro" id="IPR050789">
    <property type="entry name" value="Diverse_Enzym_Activities"/>
</dbReference>
<feature type="domain" description="Beta-lactamase-related" evidence="1">
    <location>
        <begin position="9"/>
        <end position="368"/>
    </location>
</feature>
<dbReference type="RefSeq" id="WP_311558970.1">
    <property type="nucleotide sequence ID" value="NZ_JAVREJ010000018.1"/>
</dbReference>
<evidence type="ECO:0000313" key="2">
    <source>
        <dbReference type="EMBL" id="MDT0352466.1"/>
    </source>
</evidence>
<dbReference type="Proteomes" id="UP001183202">
    <property type="component" value="Unassembled WGS sequence"/>
</dbReference>
<dbReference type="GO" id="GO:0016787">
    <property type="term" value="F:hydrolase activity"/>
    <property type="evidence" value="ECO:0007669"/>
    <property type="project" value="UniProtKB-KW"/>
</dbReference>
<evidence type="ECO:0000259" key="1">
    <source>
        <dbReference type="Pfam" id="PF00144"/>
    </source>
</evidence>
<evidence type="ECO:0000313" key="3">
    <source>
        <dbReference type="Proteomes" id="UP001183202"/>
    </source>
</evidence>
<comment type="caution">
    <text evidence="2">The sequence shown here is derived from an EMBL/GenBank/DDBJ whole genome shotgun (WGS) entry which is preliminary data.</text>
</comment>
<dbReference type="Gene3D" id="3.40.710.10">
    <property type="entry name" value="DD-peptidase/beta-lactamase superfamily"/>
    <property type="match status" value="1"/>
</dbReference>
<protein>
    <submittedName>
        <fullName evidence="2">Serine hydrolase domain-containing protein</fullName>
        <ecNumber evidence="2">3.1.1.103</ecNumber>
    </submittedName>
</protein>
<keyword evidence="3" id="KW-1185">Reference proteome</keyword>
<dbReference type="Pfam" id="PF00144">
    <property type="entry name" value="Beta-lactamase"/>
    <property type="match status" value="1"/>
</dbReference>
<dbReference type="EMBL" id="JAVREJ010000018">
    <property type="protein sequence ID" value="MDT0352466.1"/>
    <property type="molecule type" value="Genomic_DNA"/>
</dbReference>
<dbReference type="InterPro" id="IPR012338">
    <property type="entry name" value="Beta-lactam/transpept-like"/>
</dbReference>